<dbReference type="Proteomes" id="UP000001018">
    <property type="component" value="Chromosome"/>
</dbReference>
<accession>Q4J9D0</accession>
<name>Q4J9D0_SULAC</name>
<dbReference type="eggNOG" id="arCOG07209">
    <property type="taxonomic scope" value="Archaea"/>
</dbReference>
<dbReference type="AlphaFoldDB" id="Q4J9D0"/>
<protein>
    <submittedName>
        <fullName evidence="1">Conserved protein</fullName>
    </submittedName>
</protein>
<keyword evidence="2" id="KW-1185">Reference proteome</keyword>
<proteinExistence type="predicted"/>
<dbReference type="HOGENOM" id="CLU_1431703_0_0_2"/>
<evidence type="ECO:0000313" key="1">
    <source>
        <dbReference type="EMBL" id="AAY80600.1"/>
    </source>
</evidence>
<evidence type="ECO:0000313" key="2">
    <source>
        <dbReference type="Proteomes" id="UP000001018"/>
    </source>
</evidence>
<dbReference type="STRING" id="330779.Saci_1254"/>
<dbReference type="EMBL" id="CP000077">
    <property type="protein sequence ID" value="AAY80600.1"/>
    <property type="molecule type" value="Genomic_DNA"/>
</dbReference>
<dbReference type="KEGG" id="sai:Saci_1254"/>
<sequence length="159" mass="19368">MLKYILSQINDHIQSFPDYDIPLDNLILLSFNETLEEKKYKFFVKTFLVYDYLSTKYTVQDPIFIFRWGKLYFIYSPRIDAHLSLLEKNSFLTCHKFQLKLTRRGKEERENIIQNLSDYDLNKINELDKQIEEFKLQDLKIFMKKYLFEKGNNYSTIME</sequence>
<reference evidence="1 2" key="1">
    <citation type="journal article" date="2005" name="J. Bacteriol.">
        <title>The genome of Sulfolobus acidocaldarius, a model organism of the Crenarchaeota.</title>
        <authorList>
            <person name="Chen L."/>
            <person name="Brugger K."/>
            <person name="Skovgaard M."/>
            <person name="Redder P."/>
            <person name="She Q."/>
            <person name="Torarinsson E."/>
            <person name="Greve B."/>
            <person name="Awayez M."/>
            <person name="Zibat A."/>
            <person name="Klenk H.-P."/>
            <person name="Garrett R.A."/>
        </authorList>
    </citation>
    <scope>NUCLEOTIDE SEQUENCE [LARGE SCALE GENOMIC DNA]</scope>
    <source>
        <strain evidence="2">ATCC 33909 / DSM 639 / JCM 8929 / NBRC 15157 / NCIMB 11770</strain>
    </source>
</reference>
<gene>
    <name evidence="1" type="ordered locus">Saci_1254</name>
</gene>
<organism evidence="1 2">
    <name type="scientific">Sulfolobus acidocaldarius (strain ATCC 33909 / DSM 639 / JCM 8929 / NBRC 15157 / NCIMB 11770)</name>
    <dbReference type="NCBI Taxonomy" id="330779"/>
    <lineage>
        <taxon>Archaea</taxon>
        <taxon>Thermoproteota</taxon>
        <taxon>Thermoprotei</taxon>
        <taxon>Sulfolobales</taxon>
        <taxon>Sulfolobaceae</taxon>
        <taxon>Sulfolobus</taxon>
    </lineage>
</organism>
<dbReference type="PATRIC" id="fig|330779.12.peg.1215"/>